<dbReference type="AlphaFoldDB" id="A0A291N5A7"/>
<dbReference type="Proteomes" id="UP000219422">
    <property type="component" value="Chromosome"/>
</dbReference>
<gene>
    <name evidence="2" type="ORF">A6768_22630</name>
</gene>
<name>A0A291N5A7_SPHYA</name>
<evidence type="ECO:0008006" key="4">
    <source>
        <dbReference type="Google" id="ProtNLM"/>
    </source>
</evidence>
<proteinExistence type="predicted"/>
<dbReference type="KEGG" id="sya:A6768_22630"/>
<keyword evidence="1" id="KW-0472">Membrane</keyword>
<evidence type="ECO:0000313" key="3">
    <source>
        <dbReference type="Proteomes" id="UP000219422"/>
    </source>
</evidence>
<evidence type="ECO:0000256" key="1">
    <source>
        <dbReference type="SAM" id="Phobius"/>
    </source>
</evidence>
<accession>A0A291N5A7</accession>
<reference evidence="2 3" key="1">
    <citation type="submission" date="2017-10" db="EMBL/GenBank/DDBJ databases">
        <title>Sphingobium yanoikuyae S72.</title>
        <authorList>
            <person name="Sanchez E."/>
            <person name="Bustos P."/>
            <person name="Mendoza P."/>
            <person name="Guo X."/>
            <person name="Mendoza A."/>
        </authorList>
    </citation>
    <scope>NUCLEOTIDE SEQUENCE [LARGE SCALE GENOMIC DNA]</scope>
    <source>
        <strain evidence="2 3">S72</strain>
    </source>
</reference>
<keyword evidence="1" id="KW-0812">Transmembrane</keyword>
<organism evidence="2 3">
    <name type="scientific">Sphingobium yanoikuyae</name>
    <name type="common">Sphingomonas yanoikuyae</name>
    <dbReference type="NCBI Taxonomy" id="13690"/>
    <lineage>
        <taxon>Bacteria</taxon>
        <taxon>Pseudomonadati</taxon>
        <taxon>Pseudomonadota</taxon>
        <taxon>Alphaproteobacteria</taxon>
        <taxon>Sphingomonadales</taxon>
        <taxon>Sphingomonadaceae</taxon>
        <taxon>Sphingobium</taxon>
    </lineage>
</organism>
<keyword evidence="1" id="KW-1133">Transmembrane helix</keyword>
<evidence type="ECO:0000313" key="2">
    <source>
        <dbReference type="EMBL" id="ATI82522.1"/>
    </source>
</evidence>
<dbReference type="EMBL" id="CP023741">
    <property type="protein sequence ID" value="ATI82522.1"/>
    <property type="molecule type" value="Genomic_DNA"/>
</dbReference>
<sequence>MICFGHHEPRHALTREDQHERIIMPHHKERPARKATSRLALYLVFAFIVAAILAFIWVNMHA</sequence>
<feature type="transmembrane region" description="Helical" evidence="1">
    <location>
        <begin position="39"/>
        <end position="58"/>
    </location>
</feature>
<protein>
    <recommendedName>
        <fullName evidence="4">Transmembrane protein</fullName>
    </recommendedName>
</protein>